<evidence type="ECO:0000313" key="2">
    <source>
        <dbReference type="Proteomes" id="UP001501459"/>
    </source>
</evidence>
<accession>A0ABP3J3S0</accession>
<keyword evidence="2" id="KW-1185">Reference proteome</keyword>
<sequence length="60" mass="7000">MHFLNTSHKLYYNNTINELTVIYKEGGSYMIKPMCPECGGTIDERSMILECEYCLSKKEE</sequence>
<comment type="caution">
    <text evidence="1">The sequence shown here is derived from an EMBL/GenBank/DDBJ whole genome shotgun (WGS) entry which is preliminary data.</text>
</comment>
<evidence type="ECO:0000313" key="1">
    <source>
        <dbReference type="EMBL" id="GAA0440583.1"/>
    </source>
</evidence>
<reference evidence="2" key="1">
    <citation type="journal article" date="2019" name="Int. J. Syst. Evol. Microbiol.">
        <title>The Global Catalogue of Microorganisms (GCM) 10K type strain sequencing project: providing services to taxonomists for standard genome sequencing and annotation.</title>
        <authorList>
            <consortium name="The Broad Institute Genomics Platform"/>
            <consortium name="The Broad Institute Genome Sequencing Center for Infectious Disease"/>
            <person name="Wu L."/>
            <person name="Ma J."/>
        </authorList>
    </citation>
    <scope>NUCLEOTIDE SEQUENCE [LARGE SCALE GENOMIC DNA]</scope>
    <source>
        <strain evidence="2">JCM 12149</strain>
    </source>
</reference>
<name>A0ABP3J3S0_9BACI</name>
<dbReference type="EMBL" id="BAAADM010000042">
    <property type="protein sequence ID" value="GAA0440583.1"/>
    <property type="molecule type" value="Genomic_DNA"/>
</dbReference>
<organism evidence="1 2">
    <name type="scientific">Lentibacillus halophilus</name>
    <dbReference type="NCBI Taxonomy" id="295065"/>
    <lineage>
        <taxon>Bacteria</taxon>
        <taxon>Bacillati</taxon>
        <taxon>Bacillota</taxon>
        <taxon>Bacilli</taxon>
        <taxon>Bacillales</taxon>
        <taxon>Bacillaceae</taxon>
        <taxon>Lentibacillus</taxon>
    </lineage>
</organism>
<dbReference type="Proteomes" id="UP001501459">
    <property type="component" value="Unassembled WGS sequence"/>
</dbReference>
<proteinExistence type="predicted"/>
<protein>
    <recommendedName>
        <fullName evidence="3">YhfH-like protein</fullName>
    </recommendedName>
</protein>
<gene>
    <name evidence="1" type="ORF">GCM10008983_17030</name>
</gene>
<evidence type="ECO:0008006" key="3">
    <source>
        <dbReference type="Google" id="ProtNLM"/>
    </source>
</evidence>